<dbReference type="Proteomes" id="UP000012073">
    <property type="component" value="Unassembled WGS sequence"/>
</dbReference>
<dbReference type="Gramene" id="CDF32506">
    <property type="protein sequence ID" value="CDF32506"/>
    <property type="gene ID" value="CHC_T00001474001"/>
</dbReference>
<evidence type="ECO:0000313" key="4">
    <source>
        <dbReference type="EMBL" id="CDF32506.1"/>
    </source>
</evidence>
<dbReference type="PANTHER" id="PTHR10188:SF16">
    <property type="entry name" value="N(4)-(BETA-N-ACETYLGLUCOSAMINYL)-L-ASPARAGINASE-LIKE"/>
    <property type="match status" value="1"/>
</dbReference>
<evidence type="ECO:0000256" key="2">
    <source>
        <dbReference type="PIRSR" id="PIRSR600246-3"/>
    </source>
</evidence>
<dbReference type="InterPro" id="IPR029055">
    <property type="entry name" value="Ntn_hydrolases_N"/>
</dbReference>
<dbReference type="GeneID" id="17319926"/>
<dbReference type="RefSeq" id="XP_005712171.1">
    <property type="nucleotide sequence ID" value="XM_005712114.1"/>
</dbReference>
<name>R7Q578_CHOCR</name>
<dbReference type="PhylomeDB" id="R7Q578"/>
<evidence type="ECO:0008006" key="6">
    <source>
        <dbReference type="Google" id="ProtNLM"/>
    </source>
</evidence>
<dbReference type="GO" id="GO:0003948">
    <property type="term" value="F:N4-(beta-N-acetylglucosaminyl)-L-asparaginase activity"/>
    <property type="evidence" value="ECO:0007669"/>
    <property type="project" value="TreeGrafter"/>
</dbReference>
<dbReference type="PANTHER" id="PTHR10188">
    <property type="entry name" value="L-ASPARAGINASE"/>
    <property type="match status" value="1"/>
</dbReference>
<evidence type="ECO:0000313" key="5">
    <source>
        <dbReference type="Proteomes" id="UP000012073"/>
    </source>
</evidence>
<keyword evidence="5" id="KW-1185">Reference proteome</keyword>
<feature type="signal peptide" evidence="3">
    <location>
        <begin position="1"/>
        <end position="18"/>
    </location>
</feature>
<evidence type="ECO:0000256" key="1">
    <source>
        <dbReference type="PIRSR" id="PIRSR600246-1"/>
    </source>
</evidence>
<dbReference type="OMA" id="YKPIINI"/>
<sequence>MSSIVATWAFSGPGVVTAAGILANGGGALDAVEHGIHAVELDTRVTSAGYGGLPNALGRLQLDAALMTDDGRIGAVMALEGFRAAVPAARHVLDHSPHSILGGDGAAAFATGHGMVAATDTAQLLSPHAKKRYRQFRNGEISPGPHRDHATMPHTDTVGMIARDADGRLAAGCATSGMQFKAPGRVGDSPIVGAGLYADEAGAAVASGDGDQMLRFCIAFLVVEQMRGGEEVQLACEAAMRRVHAADPKCQAAVTGMSPDGGVGAAATHGGFRVVRWRAGTGAEDVQNEEARAVSETTWKHSCV</sequence>
<dbReference type="SUPFAM" id="SSF56235">
    <property type="entry name" value="N-terminal nucleophile aminohydrolases (Ntn hydrolases)"/>
    <property type="match status" value="1"/>
</dbReference>
<dbReference type="KEGG" id="ccp:CHC_T00001474001"/>
<dbReference type="EMBL" id="HG001512">
    <property type="protein sequence ID" value="CDF32506.1"/>
    <property type="molecule type" value="Genomic_DNA"/>
</dbReference>
<dbReference type="OrthoDB" id="2262349at2759"/>
<protein>
    <recommendedName>
        <fullName evidence="6">N(4)-(Beta-N-acetylglucosaminyl)-L-asparaginase</fullName>
    </recommendedName>
</protein>
<reference evidence="5" key="1">
    <citation type="journal article" date="2013" name="Proc. Natl. Acad. Sci. U.S.A.">
        <title>Genome structure and metabolic features in the red seaweed Chondrus crispus shed light on evolution of the Archaeplastida.</title>
        <authorList>
            <person name="Collen J."/>
            <person name="Porcel B."/>
            <person name="Carre W."/>
            <person name="Ball S.G."/>
            <person name="Chaparro C."/>
            <person name="Tonon T."/>
            <person name="Barbeyron T."/>
            <person name="Michel G."/>
            <person name="Noel B."/>
            <person name="Valentin K."/>
            <person name="Elias M."/>
            <person name="Artiguenave F."/>
            <person name="Arun A."/>
            <person name="Aury J.M."/>
            <person name="Barbosa-Neto J.F."/>
            <person name="Bothwell J.H."/>
            <person name="Bouget F.Y."/>
            <person name="Brillet L."/>
            <person name="Cabello-Hurtado F."/>
            <person name="Capella-Gutierrez S."/>
            <person name="Charrier B."/>
            <person name="Cladiere L."/>
            <person name="Cock J.M."/>
            <person name="Coelho S.M."/>
            <person name="Colleoni C."/>
            <person name="Czjzek M."/>
            <person name="Da Silva C."/>
            <person name="Delage L."/>
            <person name="Denoeud F."/>
            <person name="Deschamps P."/>
            <person name="Dittami S.M."/>
            <person name="Gabaldon T."/>
            <person name="Gachon C.M."/>
            <person name="Groisillier A."/>
            <person name="Herve C."/>
            <person name="Jabbari K."/>
            <person name="Katinka M."/>
            <person name="Kloareg B."/>
            <person name="Kowalczyk N."/>
            <person name="Labadie K."/>
            <person name="Leblanc C."/>
            <person name="Lopez P.J."/>
            <person name="McLachlan D.H."/>
            <person name="Meslet-Cladiere L."/>
            <person name="Moustafa A."/>
            <person name="Nehr Z."/>
            <person name="Nyvall Collen P."/>
            <person name="Panaud O."/>
            <person name="Partensky F."/>
            <person name="Poulain J."/>
            <person name="Rensing S.A."/>
            <person name="Rousvoal S."/>
            <person name="Samson G."/>
            <person name="Symeonidi A."/>
            <person name="Weissenbach J."/>
            <person name="Zambounis A."/>
            <person name="Wincker P."/>
            <person name="Boyen C."/>
        </authorList>
    </citation>
    <scope>NUCLEOTIDE SEQUENCE [LARGE SCALE GENOMIC DNA]</scope>
    <source>
        <strain evidence="5">cv. Stackhouse</strain>
    </source>
</reference>
<feature type="chain" id="PRO_5004454438" description="N(4)-(Beta-N-acetylglucosaminyl)-L-asparaginase" evidence="3">
    <location>
        <begin position="19"/>
        <end position="304"/>
    </location>
</feature>
<evidence type="ECO:0000256" key="3">
    <source>
        <dbReference type="SAM" id="SignalP"/>
    </source>
</evidence>
<dbReference type="Pfam" id="PF01112">
    <property type="entry name" value="Asparaginase_2"/>
    <property type="match status" value="1"/>
</dbReference>
<dbReference type="AlphaFoldDB" id="R7Q578"/>
<proteinExistence type="predicted"/>
<keyword evidence="3" id="KW-0732">Signal</keyword>
<organism evidence="4 5">
    <name type="scientific">Chondrus crispus</name>
    <name type="common">Carrageen Irish moss</name>
    <name type="synonym">Polymorpha crispa</name>
    <dbReference type="NCBI Taxonomy" id="2769"/>
    <lineage>
        <taxon>Eukaryota</taxon>
        <taxon>Rhodophyta</taxon>
        <taxon>Florideophyceae</taxon>
        <taxon>Rhodymeniophycidae</taxon>
        <taxon>Gigartinales</taxon>
        <taxon>Gigartinaceae</taxon>
        <taxon>Chondrus</taxon>
    </lineage>
</organism>
<feature type="site" description="Cleavage; by autolysis" evidence="2">
    <location>
        <begin position="156"/>
        <end position="157"/>
    </location>
</feature>
<dbReference type="STRING" id="2769.R7Q578"/>
<dbReference type="GO" id="GO:0005737">
    <property type="term" value="C:cytoplasm"/>
    <property type="evidence" value="ECO:0007669"/>
    <property type="project" value="TreeGrafter"/>
</dbReference>
<dbReference type="InterPro" id="IPR000246">
    <property type="entry name" value="Peptidase_T2"/>
</dbReference>
<dbReference type="Gene3D" id="3.60.20.30">
    <property type="entry name" value="(Glycosyl)asparaginase"/>
    <property type="match status" value="1"/>
</dbReference>
<gene>
    <name evidence="4" type="ORF">CHC_T00001474001</name>
</gene>
<accession>R7Q578</accession>
<feature type="active site" description="Nucleophile" evidence="1">
    <location>
        <position position="157"/>
    </location>
</feature>